<dbReference type="AlphaFoldDB" id="A6DGG2"/>
<comment type="caution">
    <text evidence="2">The sequence shown here is derived from an EMBL/GenBank/DDBJ whole genome shotgun (WGS) entry which is preliminary data.</text>
</comment>
<name>A6DGG2_9BACT</name>
<evidence type="ECO:0000256" key="1">
    <source>
        <dbReference type="SAM" id="Phobius"/>
    </source>
</evidence>
<dbReference type="Gene3D" id="3.30.700.10">
    <property type="entry name" value="Glycoprotein, Type 4 Pilin"/>
    <property type="match status" value="1"/>
</dbReference>
<sequence length="222" mass="24805">MKKFTLIEILVVVAIIGILASLLLPSLGKAREKSRRSVCLSNQKQLYLGLATFSDDNDGALPSGTNAHGVFAIKVGNSWYRHGQLYRDNYNRAIETYYCPSNTHSIMGLDKTNSNGSSGGFRTDGTLLTNITSSFQYRNTFGNGMNESPSFNAHSPTLGLMSDHISWHSGKNFSEFLHKDGLNIIYLDGSGTWNKDSRFLSLNIANNDHTIRETQFWREIDR</sequence>
<dbReference type="InterPro" id="IPR045584">
    <property type="entry name" value="Pilin-like"/>
</dbReference>
<reference evidence="2 3" key="1">
    <citation type="journal article" date="2010" name="J. Bacteriol.">
        <title>Genome sequence of Lentisphaera araneosa HTCC2155T, the type species of the order Lentisphaerales in the phylum Lentisphaerae.</title>
        <authorList>
            <person name="Thrash J.C."/>
            <person name="Cho J.C."/>
            <person name="Vergin K.L."/>
            <person name="Morris R.M."/>
            <person name="Giovannoni S.J."/>
        </authorList>
    </citation>
    <scope>NUCLEOTIDE SEQUENCE [LARGE SCALE GENOMIC DNA]</scope>
    <source>
        <strain evidence="2 3">HTCC2155</strain>
    </source>
</reference>
<dbReference type="RefSeq" id="WP_007277005.1">
    <property type="nucleotide sequence ID" value="NZ_ABCK01000002.1"/>
</dbReference>
<organism evidence="2 3">
    <name type="scientific">Lentisphaera araneosa HTCC2155</name>
    <dbReference type="NCBI Taxonomy" id="313628"/>
    <lineage>
        <taxon>Bacteria</taxon>
        <taxon>Pseudomonadati</taxon>
        <taxon>Lentisphaerota</taxon>
        <taxon>Lentisphaeria</taxon>
        <taxon>Lentisphaerales</taxon>
        <taxon>Lentisphaeraceae</taxon>
        <taxon>Lentisphaera</taxon>
    </lineage>
</organism>
<dbReference type="PANTHER" id="PTHR30093:SF2">
    <property type="entry name" value="TYPE II SECRETION SYSTEM PROTEIN H"/>
    <property type="match status" value="1"/>
</dbReference>
<dbReference type="InterPro" id="IPR012902">
    <property type="entry name" value="N_methyl_site"/>
</dbReference>
<evidence type="ECO:0000313" key="3">
    <source>
        <dbReference type="Proteomes" id="UP000004947"/>
    </source>
</evidence>
<dbReference type="PANTHER" id="PTHR30093">
    <property type="entry name" value="GENERAL SECRETION PATHWAY PROTEIN G"/>
    <property type="match status" value="1"/>
</dbReference>
<evidence type="ECO:0000313" key="2">
    <source>
        <dbReference type="EMBL" id="EDM29279.1"/>
    </source>
</evidence>
<dbReference type="NCBIfam" id="TIGR02532">
    <property type="entry name" value="IV_pilin_GFxxxE"/>
    <property type="match status" value="1"/>
</dbReference>
<dbReference type="SUPFAM" id="SSF54523">
    <property type="entry name" value="Pili subunits"/>
    <property type="match status" value="1"/>
</dbReference>
<dbReference type="eggNOG" id="COG2165">
    <property type="taxonomic scope" value="Bacteria"/>
</dbReference>
<feature type="transmembrane region" description="Helical" evidence="1">
    <location>
        <begin position="6"/>
        <end position="27"/>
    </location>
</feature>
<dbReference type="STRING" id="313628.LNTAR_22854"/>
<gene>
    <name evidence="2" type="ORF">LNTAR_22854</name>
</gene>
<keyword evidence="1" id="KW-1133">Transmembrane helix</keyword>
<protein>
    <submittedName>
        <fullName evidence="2">Uncharacterized protein</fullName>
    </submittedName>
</protein>
<keyword evidence="1" id="KW-0472">Membrane</keyword>
<dbReference type="Proteomes" id="UP000004947">
    <property type="component" value="Unassembled WGS sequence"/>
</dbReference>
<keyword evidence="3" id="KW-1185">Reference proteome</keyword>
<proteinExistence type="predicted"/>
<keyword evidence="1" id="KW-0812">Transmembrane</keyword>
<accession>A6DGG2</accession>
<dbReference type="OrthoDB" id="255848at2"/>
<dbReference type="EMBL" id="ABCK01000002">
    <property type="protein sequence ID" value="EDM29279.1"/>
    <property type="molecule type" value="Genomic_DNA"/>
</dbReference>